<evidence type="ECO:0000313" key="2">
    <source>
        <dbReference type="EMBL" id="GMI10947.1"/>
    </source>
</evidence>
<feature type="region of interest" description="Disordered" evidence="1">
    <location>
        <begin position="1"/>
        <end position="46"/>
    </location>
</feature>
<evidence type="ECO:0000256" key="1">
    <source>
        <dbReference type="SAM" id="MobiDB-lite"/>
    </source>
</evidence>
<proteinExistence type="predicted"/>
<dbReference type="AlphaFoldDB" id="A0A9W7FF08"/>
<reference evidence="3" key="1">
    <citation type="journal article" date="2023" name="Commun. Biol.">
        <title>Genome analysis of Parmales, the sister group of diatoms, reveals the evolutionary specialization of diatoms from phago-mixotrophs to photoautotrophs.</title>
        <authorList>
            <person name="Ban H."/>
            <person name="Sato S."/>
            <person name="Yoshikawa S."/>
            <person name="Yamada K."/>
            <person name="Nakamura Y."/>
            <person name="Ichinomiya M."/>
            <person name="Sato N."/>
            <person name="Blanc-Mathieu R."/>
            <person name="Endo H."/>
            <person name="Kuwata A."/>
            <person name="Ogata H."/>
        </authorList>
    </citation>
    <scope>NUCLEOTIDE SEQUENCE [LARGE SCALE GENOMIC DNA]</scope>
    <source>
        <strain evidence="3">NIES 3699</strain>
    </source>
</reference>
<gene>
    <name evidence="2" type="ORF">TrVE_jg5880</name>
</gene>
<organism evidence="2 3">
    <name type="scientific">Triparma verrucosa</name>
    <dbReference type="NCBI Taxonomy" id="1606542"/>
    <lineage>
        <taxon>Eukaryota</taxon>
        <taxon>Sar</taxon>
        <taxon>Stramenopiles</taxon>
        <taxon>Ochrophyta</taxon>
        <taxon>Bolidophyceae</taxon>
        <taxon>Parmales</taxon>
        <taxon>Triparmaceae</taxon>
        <taxon>Triparma</taxon>
    </lineage>
</organism>
<sequence length="71" mass="7667">MMSKNKIVPMESQSSAALSALSSPEATKGRYLTKNSKQSSPRPGYKRAFTTLGRAISTSRRNTSCEATIVV</sequence>
<evidence type="ECO:0000313" key="3">
    <source>
        <dbReference type="Proteomes" id="UP001165160"/>
    </source>
</evidence>
<comment type="caution">
    <text evidence="2">The sequence shown here is derived from an EMBL/GenBank/DDBJ whole genome shotgun (WGS) entry which is preliminary data.</text>
</comment>
<dbReference type="Proteomes" id="UP001165160">
    <property type="component" value="Unassembled WGS sequence"/>
</dbReference>
<accession>A0A9W7FF08</accession>
<protein>
    <submittedName>
        <fullName evidence="2">Uncharacterized protein</fullName>
    </submittedName>
</protein>
<dbReference type="EMBL" id="BRXX01000423">
    <property type="protein sequence ID" value="GMI10947.1"/>
    <property type="molecule type" value="Genomic_DNA"/>
</dbReference>
<name>A0A9W7FF08_9STRA</name>
<keyword evidence="3" id="KW-1185">Reference proteome</keyword>
<feature type="compositionally biased region" description="Low complexity" evidence="1">
    <location>
        <begin position="12"/>
        <end position="23"/>
    </location>
</feature>